<keyword evidence="2" id="KW-1185">Reference proteome</keyword>
<evidence type="ECO:0000313" key="2">
    <source>
        <dbReference type="Proteomes" id="UP000279457"/>
    </source>
</evidence>
<dbReference type="Pfam" id="PF20242">
    <property type="entry name" value="Emfourin"/>
    <property type="match status" value="1"/>
</dbReference>
<dbReference type="InterPro" id="IPR049457">
    <property type="entry name" value="Emfourin"/>
</dbReference>
<dbReference type="Proteomes" id="UP000279457">
    <property type="component" value="Unassembled WGS sequence"/>
</dbReference>
<gene>
    <name evidence="1" type="ORF">EB241_02035</name>
</gene>
<evidence type="ECO:0000313" key="1">
    <source>
        <dbReference type="EMBL" id="RQM40094.1"/>
    </source>
</evidence>
<dbReference type="RefSeq" id="WP_124231535.1">
    <property type="nucleotide sequence ID" value="NZ_RHHM01000001.1"/>
</dbReference>
<dbReference type="OrthoDB" id="8658956at2"/>
<organism evidence="1 2">
    <name type="scientific">Erwinia psidii</name>
    <dbReference type="NCBI Taxonomy" id="69224"/>
    <lineage>
        <taxon>Bacteria</taxon>
        <taxon>Pseudomonadati</taxon>
        <taxon>Pseudomonadota</taxon>
        <taxon>Gammaproteobacteria</taxon>
        <taxon>Enterobacterales</taxon>
        <taxon>Erwiniaceae</taxon>
        <taxon>Erwinia</taxon>
    </lineage>
</organism>
<comment type="caution">
    <text evidence="1">The sequence shown here is derived from an EMBL/GenBank/DDBJ whole genome shotgun (WGS) entry which is preliminary data.</text>
</comment>
<protein>
    <submittedName>
        <fullName evidence="1">Uncharacterized protein</fullName>
    </submittedName>
</protein>
<dbReference type="EMBL" id="RHHM01000001">
    <property type="protein sequence ID" value="RQM40094.1"/>
    <property type="molecule type" value="Genomic_DNA"/>
</dbReference>
<reference evidence="1 2" key="1">
    <citation type="submission" date="2018-10" db="EMBL/GenBank/DDBJ databases">
        <title>Draft genome sequence for the type isolate of Erwinia psidii, agent causal of bacterial blight in guava (Psidium guajava) and wilt and die-back of Eucalyptus spp.</title>
        <authorList>
            <person name="Hermenegildo P.S."/>
            <person name="Santos S.A."/>
            <person name="Guimaraes L.M.S."/>
            <person name="Vidigal P.M.P."/>
            <person name="Pereira I.C."/>
            <person name="Badel J.L."/>
            <person name="Alfenas-Zerbini P."/>
            <person name="Ferreira M.A.S.V."/>
            <person name="Alfenas A.C."/>
        </authorList>
    </citation>
    <scope>NUCLEOTIDE SEQUENCE [LARGE SCALE GENOMIC DNA]</scope>
    <source>
        <strain evidence="1 2">IBSBF 435</strain>
    </source>
</reference>
<sequence length="110" mass="12393">MNSPLPELNNDAIIDVVREGGFAYIPKLAGPRRFALAQLSIPQREHVCSVLRQALALGKPEDEQNGPGSGDRRYFRVEISYSRQQVNRIVIVIPEELAPDELVRLWQDGQ</sequence>
<name>A0A3N6S3B7_9GAMM</name>
<accession>A0A3N6S3B7</accession>
<dbReference type="AlphaFoldDB" id="A0A3N6S3B7"/>
<proteinExistence type="predicted"/>